<dbReference type="GO" id="GO:0016810">
    <property type="term" value="F:hydrolase activity, acting on carbon-nitrogen (but not peptide) bonds"/>
    <property type="evidence" value="ECO:0007669"/>
    <property type="project" value="InterPro"/>
</dbReference>
<dbReference type="STRING" id="663278.Ethha_2503"/>
<gene>
    <name evidence="3" type="ordered locus">Ethha_2503</name>
</gene>
<accession>E6U5X9</accession>
<dbReference type="AlphaFoldDB" id="E6U5X9"/>
<feature type="domain" description="NodB homology" evidence="2">
    <location>
        <begin position="92"/>
        <end position="287"/>
    </location>
</feature>
<dbReference type="GO" id="GO:0005975">
    <property type="term" value="P:carbohydrate metabolic process"/>
    <property type="evidence" value="ECO:0007669"/>
    <property type="project" value="InterPro"/>
</dbReference>
<evidence type="ECO:0000313" key="4">
    <source>
        <dbReference type="Proteomes" id="UP000001551"/>
    </source>
</evidence>
<dbReference type="InterPro" id="IPR011330">
    <property type="entry name" value="Glyco_hydro/deAcase_b/a-brl"/>
</dbReference>
<name>E6U5X9_ETHHY</name>
<dbReference type="Gene3D" id="3.20.20.370">
    <property type="entry name" value="Glycoside hydrolase/deacetylase"/>
    <property type="match status" value="1"/>
</dbReference>
<evidence type="ECO:0000313" key="3">
    <source>
        <dbReference type="EMBL" id="ADU27996.1"/>
    </source>
</evidence>
<dbReference type="SUPFAM" id="SSF88713">
    <property type="entry name" value="Glycoside hydrolase/deacetylase"/>
    <property type="match status" value="1"/>
</dbReference>
<organism evidence="3 4">
    <name type="scientific">Ethanoligenens harbinense (strain DSM 18485 / JCM 12961 / CGMCC 1.5033 / YUAN-3)</name>
    <dbReference type="NCBI Taxonomy" id="663278"/>
    <lineage>
        <taxon>Bacteria</taxon>
        <taxon>Bacillati</taxon>
        <taxon>Bacillota</taxon>
        <taxon>Clostridia</taxon>
        <taxon>Eubacteriales</taxon>
        <taxon>Oscillospiraceae</taxon>
        <taxon>Ethanoligenens</taxon>
    </lineage>
</organism>
<feature type="coiled-coil region" evidence="1">
    <location>
        <begin position="48"/>
        <end position="75"/>
    </location>
</feature>
<dbReference type="PANTHER" id="PTHR10587">
    <property type="entry name" value="GLYCOSYL TRANSFERASE-RELATED"/>
    <property type="match status" value="1"/>
</dbReference>
<protein>
    <submittedName>
        <fullName evidence="3">Polysaccharide deacetylase</fullName>
    </submittedName>
</protein>
<dbReference type="Proteomes" id="UP000001551">
    <property type="component" value="Chromosome"/>
</dbReference>
<evidence type="ECO:0000259" key="2">
    <source>
        <dbReference type="PROSITE" id="PS51677"/>
    </source>
</evidence>
<dbReference type="HOGENOM" id="CLU_021264_6_3_9"/>
<dbReference type="eggNOG" id="COG0726">
    <property type="taxonomic scope" value="Bacteria"/>
</dbReference>
<sequence length="306" mass="34137">MKPLQSMKKINFFHLLFLLSIALAAVFCIVSVVQSAHLQQVEHQLSSMRGETSRADHLQDQLQDLTAKYDDLSSRMAIRQSFSETHASDGTKIAYLTFDDGPSKNTSQLLQALKQSNVKATFFVIGLNCQQYPDAVKNEAAGGHVVGIHSWTHKYEYIYANMDNFKQDFMQLHDYLTQQLGSEPTICRFPGGTNNTVSKKYTKEPIMQEAVNWVEGMDIRPIDWDADAGDAETPIPTKDQIVQRVLREIGHKTNPVILMHDFGNRTSTIEAVPLIVQQLQAQGYTFGTLSAATPATLFKPVVTAAS</sequence>
<dbReference type="PROSITE" id="PS51677">
    <property type="entry name" value="NODB"/>
    <property type="match status" value="1"/>
</dbReference>
<dbReference type="InterPro" id="IPR050248">
    <property type="entry name" value="Polysacc_deacetylase_ArnD"/>
</dbReference>
<dbReference type="RefSeq" id="WP_013486339.1">
    <property type="nucleotide sequence ID" value="NC_014828.1"/>
</dbReference>
<proteinExistence type="predicted"/>
<dbReference type="CDD" id="cd10944">
    <property type="entry name" value="CE4_SmPgdA_like"/>
    <property type="match status" value="1"/>
</dbReference>
<keyword evidence="4" id="KW-1185">Reference proteome</keyword>
<dbReference type="KEGG" id="eha:Ethha_2503"/>
<reference evidence="3 4" key="1">
    <citation type="submission" date="2010-12" db="EMBL/GenBank/DDBJ databases">
        <title>Complete sequence of Ethanoligenens harbinense YUAN-3.</title>
        <authorList>
            <person name="Lucas S."/>
            <person name="Copeland A."/>
            <person name="Lapidus A."/>
            <person name="Cheng J.-F."/>
            <person name="Bruce D."/>
            <person name="Goodwin L."/>
            <person name="Pitluck S."/>
            <person name="Chertkov O."/>
            <person name="Misra M."/>
            <person name="Detter J.C."/>
            <person name="Han C."/>
            <person name="Tapia R."/>
            <person name="Land M."/>
            <person name="Hauser L."/>
            <person name="Jeffries C."/>
            <person name="Kyrpides N."/>
            <person name="Ivanova N."/>
            <person name="Mikhailova N."/>
            <person name="Wang A."/>
            <person name="Mouttaki H."/>
            <person name="He Z."/>
            <person name="Zhou J."/>
            <person name="Hemme C.L."/>
            <person name="Woyke T."/>
        </authorList>
    </citation>
    <scope>NUCLEOTIDE SEQUENCE [LARGE SCALE GENOMIC DNA]</scope>
    <source>
        <strain evidence="4">DSM 18485 / JCM 12961 / CGMCC 1.5033 / YUAN-3</strain>
    </source>
</reference>
<dbReference type="PANTHER" id="PTHR10587:SF125">
    <property type="entry name" value="POLYSACCHARIDE DEACETYLASE YHEN-RELATED"/>
    <property type="match status" value="1"/>
</dbReference>
<keyword evidence="1" id="KW-0175">Coiled coil</keyword>
<evidence type="ECO:0000256" key="1">
    <source>
        <dbReference type="SAM" id="Coils"/>
    </source>
</evidence>
<dbReference type="InterPro" id="IPR002509">
    <property type="entry name" value="NODB_dom"/>
</dbReference>
<dbReference type="EMBL" id="CP002400">
    <property type="protein sequence ID" value="ADU27996.1"/>
    <property type="molecule type" value="Genomic_DNA"/>
</dbReference>
<dbReference type="Pfam" id="PF01522">
    <property type="entry name" value="Polysacc_deac_1"/>
    <property type="match status" value="1"/>
</dbReference>